<dbReference type="AlphaFoldDB" id="W9RR14"/>
<gene>
    <name evidence="2" type="ORF">L484_015296</name>
</gene>
<reference evidence="3" key="1">
    <citation type="submission" date="2013-01" db="EMBL/GenBank/DDBJ databases">
        <title>Draft Genome Sequence of a Mulberry Tree, Morus notabilis C.K. Schneid.</title>
        <authorList>
            <person name="He N."/>
            <person name="Zhao S."/>
        </authorList>
    </citation>
    <scope>NUCLEOTIDE SEQUENCE</scope>
</reference>
<name>W9RR14_9ROSA</name>
<keyword evidence="3" id="KW-1185">Reference proteome</keyword>
<dbReference type="EMBL" id="KE345064">
    <property type="protein sequence ID" value="EXB93308.1"/>
    <property type="molecule type" value="Genomic_DNA"/>
</dbReference>
<organism evidence="2 3">
    <name type="scientific">Morus notabilis</name>
    <dbReference type="NCBI Taxonomy" id="981085"/>
    <lineage>
        <taxon>Eukaryota</taxon>
        <taxon>Viridiplantae</taxon>
        <taxon>Streptophyta</taxon>
        <taxon>Embryophyta</taxon>
        <taxon>Tracheophyta</taxon>
        <taxon>Spermatophyta</taxon>
        <taxon>Magnoliopsida</taxon>
        <taxon>eudicotyledons</taxon>
        <taxon>Gunneridae</taxon>
        <taxon>Pentapetalae</taxon>
        <taxon>rosids</taxon>
        <taxon>fabids</taxon>
        <taxon>Rosales</taxon>
        <taxon>Moraceae</taxon>
        <taxon>Moreae</taxon>
        <taxon>Morus</taxon>
    </lineage>
</organism>
<accession>W9RR14</accession>
<dbReference type="InterPro" id="IPR029063">
    <property type="entry name" value="SAM-dependent_MTases_sf"/>
</dbReference>
<evidence type="ECO:0000313" key="2">
    <source>
        <dbReference type="EMBL" id="EXB93308.1"/>
    </source>
</evidence>
<protein>
    <recommendedName>
        <fullName evidence="4">SAM-dependent MTase RsmB/NOP-type domain-containing protein</fullName>
    </recommendedName>
</protein>
<proteinExistence type="predicted"/>
<dbReference type="SUPFAM" id="SSF53335">
    <property type="entry name" value="S-adenosyl-L-methionine-dependent methyltransferases"/>
    <property type="match status" value="1"/>
</dbReference>
<evidence type="ECO:0000313" key="3">
    <source>
        <dbReference type="Proteomes" id="UP000030645"/>
    </source>
</evidence>
<evidence type="ECO:0008006" key="4">
    <source>
        <dbReference type="Google" id="ProtNLM"/>
    </source>
</evidence>
<sequence length="359" mass="40188">MLLLPFFPTFAGPPLRPVIGGFRRPWTSCFRCPPEEHLTTSSLSLHFPSPTAGAHARRRSSPPSYPAHRASLSHFSATRYDFADPRPRRIFEFARIAVELSCLYGLPTSSARFRPWEALRPWRALIAESGSRTSQIFLEEKKSAEEYEEREKEVVVVEKAVRFSDGEAAKTTGKKTRSALRMDRKEKKFELCRISALVSENQLKVKRMPPMLLAHLSLLKVGGRMVYSTCFMNPIENEAVFAEAYGRLTAEKATRNPDRWPPDSHGTVVGKAVGGSSEKSLDGWWKVTSKVVGWSPEIYRSVAGSSPKCRQKRRLTATGAAGVVIKISLEVNVDVCWGSWWKFGGKTVQIAFGRVKSVV</sequence>
<feature type="region of interest" description="Disordered" evidence="1">
    <location>
        <begin position="254"/>
        <end position="274"/>
    </location>
</feature>
<dbReference type="STRING" id="981085.W9RR14"/>
<dbReference type="Proteomes" id="UP000030645">
    <property type="component" value="Unassembled WGS sequence"/>
</dbReference>
<evidence type="ECO:0000256" key="1">
    <source>
        <dbReference type="SAM" id="MobiDB-lite"/>
    </source>
</evidence>
<dbReference type="Gene3D" id="3.40.50.150">
    <property type="entry name" value="Vaccinia Virus protein VP39"/>
    <property type="match status" value="1"/>
</dbReference>